<evidence type="ECO:0000259" key="2">
    <source>
        <dbReference type="Pfam" id="PF04738"/>
    </source>
</evidence>
<dbReference type="Pfam" id="PF04738">
    <property type="entry name" value="Lant_dehydr_N"/>
    <property type="match status" value="1"/>
</dbReference>
<dbReference type="Proteomes" id="UP001499947">
    <property type="component" value="Unassembled WGS sequence"/>
</dbReference>
<reference evidence="4 5" key="1">
    <citation type="journal article" date="2019" name="Int. J. Syst. Evol. Microbiol.">
        <title>The Global Catalogue of Microorganisms (GCM) 10K type strain sequencing project: providing services to taxonomists for standard genome sequencing and annotation.</title>
        <authorList>
            <consortium name="The Broad Institute Genomics Platform"/>
            <consortium name="The Broad Institute Genome Sequencing Center for Infectious Disease"/>
            <person name="Wu L."/>
            <person name="Ma J."/>
        </authorList>
    </citation>
    <scope>NUCLEOTIDE SEQUENCE [LARGE SCALE GENOMIC DNA]</scope>
    <source>
        <strain evidence="4 5">JCM 13244</strain>
    </source>
</reference>
<evidence type="ECO:0000313" key="5">
    <source>
        <dbReference type="Proteomes" id="UP001499947"/>
    </source>
</evidence>
<evidence type="ECO:0000256" key="1">
    <source>
        <dbReference type="SAM" id="MobiDB-lite"/>
    </source>
</evidence>
<feature type="region of interest" description="Disordered" evidence="1">
    <location>
        <begin position="179"/>
        <end position="199"/>
    </location>
</feature>
<dbReference type="Pfam" id="PF14028">
    <property type="entry name" value="Lant_dehydr_C"/>
    <property type="match status" value="1"/>
</dbReference>
<dbReference type="InterPro" id="IPR006827">
    <property type="entry name" value="Lant_deHydtase_N"/>
</dbReference>
<dbReference type="EMBL" id="BAAALR010000056">
    <property type="protein sequence ID" value="GAA1703357.1"/>
    <property type="molecule type" value="Genomic_DNA"/>
</dbReference>
<gene>
    <name evidence="4" type="ORF">GCM10009680_50440</name>
</gene>
<dbReference type="RefSeq" id="WP_211122697.1">
    <property type="nucleotide sequence ID" value="NZ_BAAALR010000056.1"/>
</dbReference>
<feature type="region of interest" description="Disordered" evidence="1">
    <location>
        <begin position="388"/>
        <end position="421"/>
    </location>
</feature>
<evidence type="ECO:0000313" key="4">
    <source>
        <dbReference type="EMBL" id="GAA1703357.1"/>
    </source>
</evidence>
<feature type="compositionally biased region" description="Basic and acidic residues" evidence="1">
    <location>
        <begin position="188"/>
        <end position="197"/>
    </location>
</feature>
<accession>A0ABN2IEA0</accession>
<proteinExistence type="predicted"/>
<protein>
    <submittedName>
        <fullName evidence="4">Lantibiotic dehydratase</fullName>
    </submittedName>
</protein>
<organism evidence="4 5">
    <name type="scientific">Streptomyces yatensis</name>
    <dbReference type="NCBI Taxonomy" id="155177"/>
    <lineage>
        <taxon>Bacteria</taxon>
        <taxon>Bacillati</taxon>
        <taxon>Actinomycetota</taxon>
        <taxon>Actinomycetes</taxon>
        <taxon>Kitasatosporales</taxon>
        <taxon>Streptomycetaceae</taxon>
        <taxon>Streptomyces</taxon>
        <taxon>Streptomyces violaceusniger group</taxon>
    </lineage>
</organism>
<evidence type="ECO:0000259" key="3">
    <source>
        <dbReference type="Pfam" id="PF14028"/>
    </source>
</evidence>
<dbReference type="NCBIfam" id="TIGR03891">
    <property type="entry name" value="thiopep_ocin"/>
    <property type="match status" value="1"/>
</dbReference>
<feature type="domain" description="Lantibiotic dehydratase N-terminal" evidence="2">
    <location>
        <begin position="50"/>
        <end position="711"/>
    </location>
</feature>
<sequence length="1050" mass="114568">MSGDHAMFHAEPTGMLRVPLLPHSATETRAHLDPRDREQVRRYIDALLTDERVEEALAVSSPSLHRTVEALRAGAPMKPGALRKLTLSATRYVLRGASRATPFGLLAGVAPVSFGEGYQVRLGTRHRKAVRPDGGWLTGVLTAWEGDLEVLRALRVVANDLGFARGQRWVLPCGYDAKDPAGSDEPATDERRREGRTAQEISVRHTAAVRTILAATRHPRPAGGLLKTLDEAYPNVPASAKEGLLVELVRQGFLLTELRPPLGETDPLRYAVEVLKSVGHADKAGELAAIGDLLEEYGAEGLGAGLGRWKKALDAMGGLRADDRPIQVDMRLDAEVTLDREVLREAERAAMALCLAAPDTMPTPDLREYRDAFVERYGTGRAVPLADVLDPHTGLGPPAGYDHPKSERRTAEAGEPSERDRARNEFLAELALTAIASGDREVVLDDAALDRLRGSGAPPPAALELCAHLTAPSRRSLDEGDFTLVLSPSTGSPAPGALFGRFAYLLDDVEEVGELARRSAADSARDGALQAHLDFLPLRGRDANVARVRPFWTERVAVGCFADRASPAVRGMGDLALAADPDRLYLVDASTGEEINPRVPTMLDPRRAPAAVRLLREVPTMGIWPSCVWTWGRLSTLPHLPRVRYGRTVLAPARWRLTDPGLFDSALPDAEWERRLDDWRARWKVPDRVAVGGGDHRVELDLTAPLHRMVLRRELGRGKDVTAYETPEDAGAGDGWLATDSGAFSSELVIPLLPARPAPGASPAVRAPAVRAPARRIRPVGPPVPRHSRDWLYGRLYTYAGRQDEVLAEHLPRLLAALPPAVDRWFFIRYADPGGAHLRLRFHGDPATLHGELTPGVLDWVERLRDLRLAGAFVIDGYEPETHRYGGHEAIEAAETVFHHDSVAALEQLRLRAAGAVTVEPQVLAAANYLDLTRQVHGDRWTGWWLRDPRDEEHHAYFRERRGAALRLLDGGFRATLPAEGAATALAAVDARAVAMRAYASVAADPSVLASVLHMHHNRLIGTSRSSEARSLAVARGLAQADHGRRRHLG</sequence>
<feature type="compositionally biased region" description="Basic and acidic residues" evidence="1">
    <location>
        <begin position="402"/>
        <end position="421"/>
    </location>
</feature>
<name>A0ABN2IEA0_9ACTN</name>
<keyword evidence="5" id="KW-1185">Reference proteome</keyword>
<feature type="domain" description="Thiopeptide-type bacteriocin biosynthesis" evidence="3">
    <location>
        <begin position="791"/>
        <end position="1035"/>
    </location>
</feature>
<dbReference type="InterPro" id="IPR023809">
    <property type="entry name" value="Thiopep_bacteriocin_synth_dom"/>
</dbReference>
<comment type="caution">
    <text evidence="4">The sequence shown here is derived from an EMBL/GenBank/DDBJ whole genome shotgun (WGS) entry which is preliminary data.</text>
</comment>